<proteinExistence type="predicted"/>
<keyword evidence="2" id="KW-1185">Reference proteome</keyword>
<gene>
    <name evidence="1" type="ORF">AW08_00586</name>
</gene>
<accession>A0A011NXL6</accession>
<evidence type="ECO:0000313" key="2">
    <source>
        <dbReference type="Proteomes" id="UP000020218"/>
    </source>
</evidence>
<dbReference type="STRING" id="1454001.AW08_00586"/>
<dbReference type="Proteomes" id="UP000020218">
    <property type="component" value="Unassembled WGS sequence"/>
</dbReference>
<reference evidence="1" key="1">
    <citation type="submission" date="2014-02" db="EMBL/GenBank/DDBJ databases">
        <title>Expanding our view of genomic diversity in Candidatus Accumulibacter clades.</title>
        <authorList>
            <person name="Skennerton C.T."/>
            <person name="Barr J.J."/>
            <person name="Slater F.R."/>
            <person name="Bond P.L."/>
            <person name="Tyson G.W."/>
        </authorList>
    </citation>
    <scope>NUCLEOTIDE SEQUENCE [LARGE SCALE GENOMIC DNA]</scope>
</reference>
<dbReference type="EMBL" id="JFAX01000002">
    <property type="protein sequence ID" value="EXI69375.1"/>
    <property type="molecule type" value="Genomic_DNA"/>
</dbReference>
<dbReference type="AlphaFoldDB" id="A0A011NXL6"/>
<name>A0A011NXL6_9PROT</name>
<organism evidence="1 2">
    <name type="scientific">Candidatus Accumulibacter adjunctus</name>
    <dbReference type="NCBI Taxonomy" id="1454001"/>
    <lineage>
        <taxon>Bacteria</taxon>
        <taxon>Pseudomonadati</taxon>
        <taxon>Pseudomonadota</taxon>
        <taxon>Betaproteobacteria</taxon>
        <taxon>Candidatus Accumulibacter</taxon>
    </lineage>
</organism>
<sequence length="92" mass="10086">MLDVVSGNAVLLLEKTGQLDARDVDSHLCLMLLMLQAGNRENKDSLKMFRDRGDVHGFFPPEGEQEAHAAALAANPNLDIHDLAASAYPCRR</sequence>
<evidence type="ECO:0000313" key="1">
    <source>
        <dbReference type="EMBL" id="EXI69375.1"/>
    </source>
</evidence>
<comment type="caution">
    <text evidence="1">The sequence shown here is derived from an EMBL/GenBank/DDBJ whole genome shotgun (WGS) entry which is preliminary data.</text>
</comment>
<dbReference type="PATRIC" id="fig|1454001.3.peg.562"/>
<protein>
    <submittedName>
        <fullName evidence="1">Uncharacterized protein</fullName>
    </submittedName>
</protein>